<evidence type="ECO:0000313" key="6">
    <source>
        <dbReference type="Proteomes" id="UP000001396"/>
    </source>
</evidence>
<dbReference type="PANTHER" id="PTHR24056:SF556">
    <property type="entry name" value="CYCLIN-DEPENDENT KINASE 11"/>
    <property type="match status" value="1"/>
</dbReference>
<dbReference type="RefSeq" id="XP_020426913.1">
    <property type="nucleotide sequence ID" value="XM_020582559.1"/>
</dbReference>
<keyword evidence="3" id="KW-0067">ATP-binding</keyword>
<dbReference type="SMART" id="SM00220">
    <property type="entry name" value="S_TKc"/>
    <property type="match status" value="1"/>
</dbReference>
<organism evidence="5 6">
    <name type="scientific">Heterostelium pallidum (strain ATCC 26659 / Pp 5 / PN500)</name>
    <name type="common">Cellular slime mold</name>
    <name type="synonym">Polysphondylium pallidum</name>
    <dbReference type="NCBI Taxonomy" id="670386"/>
    <lineage>
        <taxon>Eukaryota</taxon>
        <taxon>Amoebozoa</taxon>
        <taxon>Evosea</taxon>
        <taxon>Eumycetozoa</taxon>
        <taxon>Dictyostelia</taxon>
        <taxon>Acytosteliales</taxon>
        <taxon>Acytosteliaceae</taxon>
        <taxon>Heterostelium</taxon>
    </lineage>
</organism>
<name>D3BUJ1_HETP5</name>
<dbReference type="GeneID" id="31367280"/>
<dbReference type="GO" id="GO:0005524">
    <property type="term" value="F:ATP binding"/>
    <property type="evidence" value="ECO:0007669"/>
    <property type="project" value="UniProtKB-KW"/>
</dbReference>
<dbReference type="GO" id="GO:0005634">
    <property type="term" value="C:nucleus"/>
    <property type="evidence" value="ECO:0007669"/>
    <property type="project" value="TreeGrafter"/>
</dbReference>
<dbReference type="InterPro" id="IPR000719">
    <property type="entry name" value="Prot_kinase_dom"/>
</dbReference>
<dbReference type="PROSITE" id="PS50011">
    <property type="entry name" value="PROTEIN_KINASE_DOM"/>
    <property type="match status" value="1"/>
</dbReference>
<dbReference type="PROSITE" id="PS00108">
    <property type="entry name" value="PROTEIN_KINASE_ST"/>
    <property type="match status" value="1"/>
</dbReference>
<dbReference type="SUPFAM" id="SSF56112">
    <property type="entry name" value="Protein kinase-like (PK-like)"/>
    <property type="match status" value="1"/>
</dbReference>
<evidence type="ECO:0000256" key="2">
    <source>
        <dbReference type="ARBA" id="ARBA00022741"/>
    </source>
</evidence>
<accession>D3BUJ1</accession>
<dbReference type="Gene3D" id="1.10.510.10">
    <property type="entry name" value="Transferase(Phosphotransferase) domain 1"/>
    <property type="match status" value="2"/>
</dbReference>
<dbReference type="Pfam" id="PF00069">
    <property type="entry name" value="Pkinase"/>
    <property type="match status" value="2"/>
</dbReference>
<comment type="caution">
    <text evidence="5">The sequence shown here is derived from an EMBL/GenBank/DDBJ whole genome shotgun (WGS) entry which is preliminary data.</text>
</comment>
<keyword evidence="2" id="KW-0547">Nucleotide-binding</keyword>
<dbReference type="GO" id="GO:0007346">
    <property type="term" value="P:regulation of mitotic cell cycle"/>
    <property type="evidence" value="ECO:0007669"/>
    <property type="project" value="TreeGrafter"/>
</dbReference>
<sequence length="283" mass="32470">MSIIDNNNKRENNNVVLKREFKPFSPCRSVDCYKKLNTINEGAFGVVYKAMDKETNEIVALKKIKTEHEKEGFPLTSVREIRVLMELKHPHLVNSWVVHRDLKTANLLYTNCGELKIADLGLAREYGSPLRPLSEGVVTLWYRAPELLLGTQIYSTPIDIWSVGCIFAEIISREVLLPGTSEIDQLDRIFKLLGTPNEQIWDGFNKLPLVKNLNLIPQPYNNLKNKFPHITDQTYDLLSRLLTYDPEKRITAAEALEHPYFKENPPPRDTALMPIFPTTHKTS</sequence>
<dbReference type="AlphaFoldDB" id="D3BUJ1"/>
<dbReference type="InParanoid" id="D3BUJ1"/>
<dbReference type="InterPro" id="IPR050108">
    <property type="entry name" value="CDK"/>
</dbReference>
<dbReference type="InterPro" id="IPR011009">
    <property type="entry name" value="Kinase-like_dom_sf"/>
</dbReference>
<dbReference type="FunFam" id="1.10.510.10:FF:000533">
    <property type="entry name" value="cyclin-dependent kinase 10"/>
    <property type="match status" value="1"/>
</dbReference>
<proteinExistence type="inferred from homology"/>
<dbReference type="STRING" id="670386.D3BUJ1"/>
<dbReference type="GO" id="GO:0004674">
    <property type="term" value="F:protein serine/threonine kinase activity"/>
    <property type="evidence" value="ECO:0007669"/>
    <property type="project" value="TreeGrafter"/>
</dbReference>
<evidence type="ECO:0000256" key="3">
    <source>
        <dbReference type="ARBA" id="ARBA00022840"/>
    </source>
</evidence>
<evidence type="ECO:0000259" key="4">
    <source>
        <dbReference type="PROSITE" id="PS50011"/>
    </source>
</evidence>
<feature type="domain" description="Protein kinase" evidence="4">
    <location>
        <begin position="1"/>
        <end position="261"/>
    </location>
</feature>
<comment type="similarity">
    <text evidence="1">Belongs to the protein kinase superfamily. CMGC Ser/Thr protein kinase family. CDC2/CDKX subfamily.</text>
</comment>
<dbReference type="PANTHER" id="PTHR24056">
    <property type="entry name" value="CELL DIVISION PROTEIN KINASE"/>
    <property type="match status" value="1"/>
</dbReference>
<dbReference type="InterPro" id="IPR008271">
    <property type="entry name" value="Ser/Thr_kinase_AS"/>
</dbReference>
<gene>
    <name evidence="5" type="primary">cdk11</name>
    <name evidence="5" type="ORF">PPL_11812</name>
</gene>
<protein>
    <recommendedName>
        <fullName evidence="4">Protein kinase domain-containing protein</fullName>
    </recommendedName>
</protein>
<dbReference type="EMBL" id="ADBJ01000060">
    <property type="protein sequence ID" value="EFA74779.1"/>
    <property type="molecule type" value="Genomic_DNA"/>
</dbReference>
<reference evidence="5 6" key="1">
    <citation type="journal article" date="2011" name="Genome Res.">
        <title>Phylogeny-wide analysis of social amoeba genomes highlights ancient origins for complex intercellular communication.</title>
        <authorList>
            <person name="Heidel A.J."/>
            <person name="Lawal H.M."/>
            <person name="Felder M."/>
            <person name="Schilde C."/>
            <person name="Helps N.R."/>
            <person name="Tunggal B."/>
            <person name="Rivero F."/>
            <person name="John U."/>
            <person name="Schleicher M."/>
            <person name="Eichinger L."/>
            <person name="Platzer M."/>
            <person name="Noegel A.A."/>
            <person name="Schaap P."/>
            <person name="Gloeckner G."/>
        </authorList>
    </citation>
    <scope>NUCLEOTIDE SEQUENCE [LARGE SCALE GENOMIC DNA]</scope>
    <source>
        <strain evidence="6">ATCC 26659 / Pp 5 / PN500</strain>
    </source>
</reference>
<evidence type="ECO:0000256" key="1">
    <source>
        <dbReference type="ARBA" id="ARBA00006485"/>
    </source>
</evidence>
<dbReference type="Proteomes" id="UP000001396">
    <property type="component" value="Unassembled WGS sequence"/>
</dbReference>
<evidence type="ECO:0000313" key="5">
    <source>
        <dbReference type="EMBL" id="EFA74779.1"/>
    </source>
</evidence>
<dbReference type="FunCoup" id="D3BUJ1">
    <property type="interactions" value="46"/>
</dbReference>
<keyword evidence="6" id="KW-1185">Reference proteome</keyword>